<evidence type="ECO:0000313" key="2">
    <source>
        <dbReference type="EMBL" id="CAL1288711.1"/>
    </source>
</evidence>
<proteinExistence type="predicted"/>
<evidence type="ECO:0000259" key="1">
    <source>
        <dbReference type="Pfam" id="PF13842"/>
    </source>
</evidence>
<dbReference type="Proteomes" id="UP001497382">
    <property type="component" value="Unassembled WGS sequence"/>
</dbReference>
<keyword evidence="3" id="KW-1185">Reference proteome</keyword>
<gene>
    <name evidence="2" type="ORF">LARSCL_LOCUS15500</name>
</gene>
<reference evidence="2 3" key="1">
    <citation type="submission" date="2024-04" db="EMBL/GenBank/DDBJ databases">
        <authorList>
            <person name="Rising A."/>
            <person name="Reimegard J."/>
            <person name="Sonavane S."/>
            <person name="Akerstrom W."/>
            <person name="Nylinder S."/>
            <person name="Hedman E."/>
            <person name="Kallberg Y."/>
        </authorList>
    </citation>
    <scope>NUCLEOTIDE SEQUENCE [LARGE SCALE GENOMIC DNA]</scope>
</reference>
<comment type="caution">
    <text evidence="2">The sequence shown here is derived from an EMBL/GenBank/DDBJ whole genome shotgun (WGS) entry which is preliminary data.</text>
</comment>
<dbReference type="InterPro" id="IPR032718">
    <property type="entry name" value="PGBD4_Znf_C"/>
</dbReference>
<sequence>MNYRIAIGEQNMPNVQLPGPGRPSVSLLRLTGRHFPEHIPQTGKKSTPTRQCFICCRKTDEKGKRIRREIRVYCKECDMGLCAVPCFGIYHIVKDL</sequence>
<protein>
    <recommendedName>
        <fullName evidence="1">PiggyBac transposable element-derived protein 4 C-terminal zinc-finger domain-containing protein</fullName>
    </recommendedName>
</protein>
<dbReference type="EMBL" id="CAXIEN010000236">
    <property type="protein sequence ID" value="CAL1288711.1"/>
    <property type="molecule type" value="Genomic_DNA"/>
</dbReference>
<dbReference type="Pfam" id="PF13842">
    <property type="entry name" value="zf-Tnp_2"/>
    <property type="match status" value="1"/>
</dbReference>
<accession>A0AAV2AYN0</accession>
<name>A0AAV2AYN0_9ARAC</name>
<feature type="domain" description="PiggyBac transposable element-derived protein 4 C-terminal zinc-finger" evidence="1">
    <location>
        <begin position="43"/>
        <end position="91"/>
    </location>
</feature>
<organism evidence="2 3">
    <name type="scientific">Larinioides sclopetarius</name>
    <dbReference type="NCBI Taxonomy" id="280406"/>
    <lineage>
        <taxon>Eukaryota</taxon>
        <taxon>Metazoa</taxon>
        <taxon>Ecdysozoa</taxon>
        <taxon>Arthropoda</taxon>
        <taxon>Chelicerata</taxon>
        <taxon>Arachnida</taxon>
        <taxon>Araneae</taxon>
        <taxon>Araneomorphae</taxon>
        <taxon>Entelegynae</taxon>
        <taxon>Araneoidea</taxon>
        <taxon>Araneidae</taxon>
        <taxon>Larinioides</taxon>
    </lineage>
</organism>
<evidence type="ECO:0000313" key="3">
    <source>
        <dbReference type="Proteomes" id="UP001497382"/>
    </source>
</evidence>
<dbReference type="AlphaFoldDB" id="A0AAV2AYN0"/>